<dbReference type="RefSeq" id="XP_066661971.1">
    <property type="nucleotide sequence ID" value="XM_066816279.1"/>
</dbReference>
<feature type="transmembrane region" description="Helical" evidence="1">
    <location>
        <begin position="49"/>
        <end position="66"/>
    </location>
</feature>
<keyword evidence="1" id="KW-0812">Transmembrane</keyword>
<dbReference type="GeneID" id="92049339"/>
<name>A0ABR1V225_9PEZI</name>
<sequence length="70" mass="7551">MPLAFPATEFDSVIYMSRETRAGAPAGRVPLPLDLAIIGVYLRATGSEAAATVLVLLFHLVVLYIAHRLN</sequence>
<keyword evidence="1" id="KW-0472">Membrane</keyword>
<gene>
    <name evidence="2" type="ORF">PG997_011964</name>
</gene>
<keyword evidence="3" id="KW-1185">Reference proteome</keyword>
<dbReference type="Proteomes" id="UP001433268">
    <property type="component" value="Unassembled WGS sequence"/>
</dbReference>
<dbReference type="EMBL" id="JAQQWN010000009">
    <property type="protein sequence ID" value="KAK8065217.1"/>
    <property type="molecule type" value="Genomic_DNA"/>
</dbReference>
<organism evidence="2 3">
    <name type="scientific">Apiospora hydei</name>
    <dbReference type="NCBI Taxonomy" id="1337664"/>
    <lineage>
        <taxon>Eukaryota</taxon>
        <taxon>Fungi</taxon>
        <taxon>Dikarya</taxon>
        <taxon>Ascomycota</taxon>
        <taxon>Pezizomycotina</taxon>
        <taxon>Sordariomycetes</taxon>
        <taxon>Xylariomycetidae</taxon>
        <taxon>Amphisphaeriales</taxon>
        <taxon>Apiosporaceae</taxon>
        <taxon>Apiospora</taxon>
    </lineage>
</organism>
<accession>A0ABR1V225</accession>
<evidence type="ECO:0000256" key="1">
    <source>
        <dbReference type="SAM" id="Phobius"/>
    </source>
</evidence>
<evidence type="ECO:0000313" key="2">
    <source>
        <dbReference type="EMBL" id="KAK8065217.1"/>
    </source>
</evidence>
<proteinExistence type="predicted"/>
<evidence type="ECO:0000313" key="3">
    <source>
        <dbReference type="Proteomes" id="UP001433268"/>
    </source>
</evidence>
<keyword evidence="1" id="KW-1133">Transmembrane helix</keyword>
<protein>
    <submittedName>
        <fullName evidence="2">Uncharacterized protein</fullName>
    </submittedName>
</protein>
<reference evidence="2 3" key="1">
    <citation type="submission" date="2023-01" db="EMBL/GenBank/DDBJ databases">
        <title>Analysis of 21 Apiospora genomes using comparative genomics revels a genus with tremendous synthesis potential of carbohydrate active enzymes and secondary metabolites.</title>
        <authorList>
            <person name="Sorensen T."/>
        </authorList>
    </citation>
    <scope>NUCLEOTIDE SEQUENCE [LARGE SCALE GENOMIC DNA]</scope>
    <source>
        <strain evidence="2 3">CBS 114990</strain>
    </source>
</reference>
<comment type="caution">
    <text evidence="2">The sequence shown here is derived from an EMBL/GenBank/DDBJ whole genome shotgun (WGS) entry which is preliminary data.</text>
</comment>